<protein>
    <submittedName>
        <fullName evidence="1">Uncharacterized protein</fullName>
    </submittedName>
</protein>
<dbReference type="AlphaFoldDB" id="A0A401RQC2"/>
<dbReference type="EMBL" id="BEZZ01001766">
    <property type="protein sequence ID" value="GCC20421.1"/>
    <property type="molecule type" value="Genomic_DNA"/>
</dbReference>
<name>A0A401RQC2_CHIPU</name>
<organism evidence="1 2">
    <name type="scientific">Chiloscyllium punctatum</name>
    <name type="common">Brownbanded bambooshark</name>
    <name type="synonym">Hemiscyllium punctatum</name>
    <dbReference type="NCBI Taxonomy" id="137246"/>
    <lineage>
        <taxon>Eukaryota</taxon>
        <taxon>Metazoa</taxon>
        <taxon>Chordata</taxon>
        <taxon>Craniata</taxon>
        <taxon>Vertebrata</taxon>
        <taxon>Chondrichthyes</taxon>
        <taxon>Elasmobranchii</taxon>
        <taxon>Galeomorphii</taxon>
        <taxon>Galeoidea</taxon>
        <taxon>Orectolobiformes</taxon>
        <taxon>Hemiscylliidae</taxon>
        <taxon>Chiloscyllium</taxon>
    </lineage>
</organism>
<reference evidence="1 2" key="1">
    <citation type="journal article" date="2018" name="Nat. Ecol. Evol.">
        <title>Shark genomes provide insights into elasmobranch evolution and the origin of vertebrates.</title>
        <authorList>
            <person name="Hara Y"/>
            <person name="Yamaguchi K"/>
            <person name="Onimaru K"/>
            <person name="Kadota M"/>
            <person name="Koyanagi M"/>
            <person name="Keeley SD"/>
            <person name="Tatsumi K"/>
            <person name="Tanaka K"/>
            <person name="Motone F"/>
            <person name="Kageyama Y"/>
            <person name="Nozu R"/>
            <person name="Adachi N"/>
            <person name="Nishimura O"/>
            <person name="Nakagawa R"/>
            <person name="Tanegashima C"/>
            <person name="Kiyatake I"/>
            <person name="Matsumoto R"/>
            <person name="Murakumo K"/>
            <person name="Nishida K"/>
            <person name="Terakita A"/>
            <person name="Kuratani S"/>
            <person name="Sato K"/>
            <person name="Hyodo S Kuraku.S."/>
        </authorList>
    </citation>
    <scope>NUCLEOTIDE SEQUENCE [LARGE SCALE GENOMIC DNA]</scope>
</reference>
<keyword evidence="2" id="KW-1185">Reference proteome</keyword>
<dbReference type="Proteomes" id="UP000287033">
    <property type="component" value="Unassembled WGS sequence"/>
</dbReference>
<proteinExistence type="predicted"/>
<evidence type="ECO:0000313" key="2">
    <source>
        <dbReference type="Proteomes" id="UP000287033"/>
    </source>
</evidence>
<comment type="caution">
    <text evidence="1">The sequence shown here is derived from an EMBL/GenBank/DDBJ whole genome shotgun (WGS) entry which is preliminary data.</text>
</comment>
<gene>
    <name evidence="1" type="ORF">chiPu_0018981</name>
</gene>
<sequence>MALVSGNTSSIQQGDLASYLVQPAPIPRMASLINVMSLPTRNLRALPFLNIPRKPSLDNFHLCRNSFGRYQSDLDCSEGAEQEEKGYSCHSCSQFDTAPTEHRGK</sequence>
<accession>A0A401RQC2</accession>
<evidence type="ECO:0000313" key="1">
    <source>
        <dbReference type="EMBL" id="GCC20421.1"/>
    </source>
</evidence>